<reference evidence="1 2" key="1">
    <citation type="submission" date="2017-05" db="EMBL/GenBank/DDBJ databases">
        <authorList>
            <person name="Varghese N."/>
            <person name="Submissions S."/>
        </authorList>
    </citation>
    <scope>NUCLEOTIDE SEQUENCE [LARGE SCALE GENOMIC DNA]</scope>
    <source>
        <strain evidence="1 2">DSM 19504</strain>
    </source>
</reference>
<evidence type="ECO:0000313" key="2">
    <source>
        <dbReference type="Proteomes" id="UP000319712"/>
    </source>
</evidence>
<dbReference type="AlphaFoldDB" id="A0A521F380"/>
<dbReference type="RefSeq" id="WP_246066566.1">
    <property type="nucleotide sequence ID" value="NZ_FXTD01000017.1"/>
</dbReference>
<organism evidence="1 2">
    <name type="scientific">Halorubrum cibi</name>
    <dbReference type="NCBI Taxonomy" id="413815"/>
    <lineage>
        <taxon>Archaea</taxon>
        <taxon>Methanobacteriati</taxon>
        <taxon>Methanobacteriota</taxon>
        <taxon>Stenosarchaea group</taxon>
        <taxon>Halobacteria</taxon>
        <taxon>Halobacteriales</taxon>
        <taxon>Haloferacaceae</taxon>
        <taxon>Halorubrum</taxon>
    </lineage>
</organism>
<keyword evidence="2" id="KW-1185">Reference proteome</keyword>
<accession>A0A521F380</accession>
<dbReference type="Proteomes" id="UP000319712">
    <property type="component" value="Unassembled WGS sequence"/>
</dbReference>
<evidence type="ECO:0000313" key="1">
    <source>
        <dbReference type="EMBL" id="SMO90609.1"/>
    </source>
</evidence>
<dbReference type="SUPFAM" id="SSF53756">
    <property type="entry name" value="UDP-Glycosyltransferase/glycogen phosphorylase"/>
    <property type="match status" value="1"/>
</dbReference>
<dbReference type="EMBL" id="FXTD01000017">
    <property type="protein sequence ID" value="SMO90609.1"/>
    <property type="molecule type" value="Genomic_DNA"/>
</dbReference>
<name>A0A521F380_9EURY</name>
<sequence>MSVALDEYEEFEEKLHLFSIRVEGIPVWERIYFNVFQEIARKKGRGQSHTHSGDGLKDYLHGFALWLKNAVYRNPYFAGEHDFLFFGHQRRKLEEDGYWWDLYCDPIHEQGELDYVHMETPVLLSHRSPAKTENLRYLELIEYGGTLQRKLGLRSPSLPDNVVSRLREAEAEIRRRFDVDVDVVSEARDALHVRNTTLPLYEQLLDRVDPEVVVLVVSYGKETLVEACKRKGIPVVELQHGVIYDHHFGYSYPDGETKTTFPDYLLTFGEFWNENARYPIPDDRVIPVGYPYLEERLDAYDDVERSEQLLFISQGTIGRGLSQFALEVHEDDRIDHEIVYKLHPGEYDRWEEEYPWLAESDVRVIDESEPPLYRLFAESSAQVGVGSTAVYEGLCFDLETFVFEADGADVLRPLVEDGAASTIESVNDLAEGLGSDAASRFDRERFFESDSVENILEELERIRDTHGE</sequence>
<proteinExistence type="predicted"/>
<protein>
    <recommendedName>
        <fullName evidence="3">CDP-Glycerol:Poly(Glycerophosphate) glycerophosphotransferase</fullName>
    </recommendedName>
</protein>
<evidence type="ECO:0008006" key="3">
    <source>
        <dbReference type="Google" id="ProtNLM"/>
    </source>
</evidence>
<gene>
    <name evidence="1" type="ORF">SAMN06264867_11710</name>
</gene>